<reference evidence="11" key="1">
    <citation type="submission" date="2020-10" db="EMBL/GenBank/DDBJ databases">
        <title>Chromosome-scale genome assembly of the Allis shad, Alosa alosa.</title>
        <authorList>
            <person name="Margot Z."/>
            <person name="Christophe K."/>
            <person name="Cabau C."/>
            <person name="Louis A."/>
            <person name="Berthelot C."/>
            <person name="Parey E."/>
            <person name="Roest Crollius H."/>
            <person name="Montfort J."/>
            <person name="Robinson-Rechavi M."/>
            <person name="Bucao C."/>
            <person name="Bouchez O."/>
            <person name="Gislard M."/>
            <person name="Lluch J."/>
            <person name="Milhes M."/>
            <person name="Lampietro C."/>
            <person name="Lopez Roques C."/>
            <person name="Donnadieu C."/>
            <person name="Braasch I."/>
            <person name="Desvignes T."/>
            <person name="Postlethwait J."/>
            <person name="Bobe J."/>
            <person name="Guiguen Y."/>
        </authorList>
    </citation>
    <scope>NUCLEOTIDE SEQUENCE</scope>
    <source>
        <strain evidence="11">M-15738</strain>
        <tissue evidence="11">Blood</tissue>
    </source>
</reference>
<feature type="domain" description="Shugoshin C-terminal" evidence="10">
    <location>
        <begin position="633"/>
        <end position="654"/>
    </location>
</feature>
<organism evidence="11 12">
    <name type="scientific">Alosa alosa</name>
    <name type="common">allis shad</name>
    <dbReference type="NCBI Taxonomy" id="278164"/>
    <lineage>
        <taxon>Eukaryota</taxon>
        <taxon>Metazoa</taxon>
        <taxon>Chordata</taxon>
        <taxon>Craniata</taxon>
        <taxon>Vertebrata</taxon>
        <taxon>Euteleostomi</taxon>
        <taxon>Actinopterygii</taxon>
        <taxon>Neopterygii</taxon>
        <taxon>Teleostei</taxon>
        <taxon>Clupei</taxon>
        <taxon>Clupeiformes</taxon>
        <taxon>Clupeoidei</taxon>
        <taxon>Clupeidae</taxon>
        <taxon>Alosa</taxon>
    </lineage>
</organism>
<feature type="region of interest" description="Disordered" evidence="9">
    <location>
        <begin position="110"/>
        <end position="219"/>
    </location>
</feature>
<evidence type="ECO:0000256" key="7">
    <source>
        <dbReference type="ARBA" id="ARBA00023306"/>
    </source>
</evidence>
<evidence type="ECO:0000256" key="6">
    <source>
        <dbReference type="ARBA" id="ARBA00023054"/>
    </source>
</evidence>
<feature type="compositionally biased region" description="Polar residues" evidence="9">
    <location>
        <begin position="278"/>
        <end position="296"/>
    </location>
</feature>
<keyword evidence="7" id="KW-0131">Cell cycle</keyword>
<dbReference type="GO" id="GO:0005634">
    <property type="term" value="C:nucleus"/>
    <property type="evidence" value="ECO:0007669"/>
    <property type="project" value="InterPro"/>
</dbReference>
<dbReference type="GO" id="GO:0051301">
    <property type="term" value="P:cell division"/>
    <property type="evidence" value="ECO:0007669"/>
    <property type="project" value="UniProtKB-KW"/>
</dbReference>
<feature type="compositionally biased region" description="Polar residues" evidence="9">
    <location>
        <begin position="352"/>
        <end position="369"/>
    </location>
</feature>
<comment type="caution">
    <text evidence="11">The sequence shown here is derived from an EMBL/GenBank/DDBJ whole genome shotgun (WGS) entry which is preliminary data.</text>
</comment>
<dbReference type="Gene3D" id="1.20.5.730">
    <property type="entry name" value="Single helix bin"/>
    <property type="match status" value="1"/>
</dbReference>
<protein>
    <recommendedName>
        <fullName evidence="10">Shugoshin C-terminal domain-containing protein</fullName>
    </recommendedName>
</protein>
<feature type="compositionally biased region" description="Low complexity" evidence="9">
    <location>
        <begin position="122"/>
        <end position="131"/>
    </location>
</feature>
<comment type="subcellular location">
    <subcellularLocation>
        <location evidence="1">Chromosome</location>
        <location evidence="1">Centromere</location>
    </subcellularLocation>
</comment>
<keyword evidence="3" id="KW-0158">Chromosome</keyword>
<feature type="region of interest" description="Disordered" evidence="9">
    <location>
        <begin position="237"/>
        <end position="369"/>
    </location>
</feature>
<evidence type="ECO:0000313" key="11">
    <source>
        <dbReference type="EMBL" id="KAG5264499.1"/>
    </source>
</evidence>
<evidence type="ECO:0000256" key="1">
    <source>
        <dbReference type="ARBA" id="ARBA00004584"/>
    </source>
</evidence>
<keyword evidence="4" id="KW-0132">Cell division</keyword>
<dbReference type="PANTHER" id="PTHR21577">
    <property type="entry name" value="SHUGOSHIN"/>
    <property type="match status" value="1"/>
</dbReference>
<feature type="compositionally biased region" description="Basic and acidic residues" evidence="9">
    <location>
        <begin position="324"/>
        <end position="342"/>
    </location>
</feature>
<proteinExistence type="inferred from homology"/>
<comment type="similarity">
    <text evidence="2">Belongs to the shugoshin family.</text>
</comment>
<feature type="compositionally biased region" description="Basic and acidic residues" evidence="9">
    <location>
        <begin position="463"/>
        <end position="480"/>
    </location>
</feature>
<feature type="compositionally biased region" description="Low complexity" evidence="9">
    <location>
        <begin position="254"/>
        <end position="276"/>
    </location>
</feature>
<dbReference type="InterPro" id="IPR011515">
    <property type="entry name" value="Shugoshin_C"/>
</dbReference>
<dbReference type="GO" id="GO:0000775">
    <property type="term" value="C:chromosome, centromeric region"/>
    <property type="evidence" value="ECO:0007669"/>
    <property type="project" value="UniProtKB-SubCell"/>
</dbReference>
<dbReference type="PANTHER" id="PTHR21577:SF3">
    <property type="entry name" value="SHUGOSHIN 1-RELATED"/>
    <property type="match status" value="1"/>
</dbReference>
<feature type="compositionally biased region" description="Basic residues" evidence="9">
    <location>
        <begin position="439"/>
        <end position="449"/>
    </location>
</feature>
<accession>A0AAV6FNN0</accession>
<evidence type="ECO:0000256" key="4">
    <source>
        <dbReference type="ARBA" id="ARBA00022618"/>
    </source>
</evidence>
<keyword evidence="8" id="KW-0137">Centromere</keyword>
<dbReference type="GO" id="GO:0045132">
    <property type="term" value="P:meiotic chromosome segregation"/>
    <property type="evidence" value="ECO:0007669"/>
    <property type="project" value="InterPro"/>
</dbReference>
<dbReference type="AlphaFoldDB" id="A0AAV6FNN0"/>
<feature type="region of interest" description="Disordered" evidence="9">
    <location>
        <begin position="29"/>
        <end position="51"/>
    </location>
</feature>
<dbReference type="EMBL" id="JADWDJ010000020">
    <property type="protein sequence ID" value="KAG5264499.1"/>
    <property type="molecule type" value="Genomic_DNA"/>
</dbReference>
<evidence type="ECO:0000256" key="8">
    <source>
        <dbReference type="ARBA" id="ARBA00023328"/>
    </source>
</evidence>
<keyword evidence="6" id="KW-0175">Coiled coil</keyword>
<evidence type="ECO:0000259" key="10">
    <source>
        <dbReference type="Pfam" id="PF07557"/>
    </source>
</evidence>
<keyword evidence="12" id="KW-1185">Reference proteome</keyword>
<sequence length="694" mass="76783">MARERATQPQKKSFQQSLDDIKEKMKEKRNKRLASACAVNRGKPKGKTNGQVKPFVLKSVQVNNKALALALEAEKDKVRQAQGVILQLKRERQALFFHLLLLKRTALTMQSSTPEPQRRLDSSSSGLSGSKKGAGGDMCPDDLAKQPVEAVSTGGHCHDKISPQLPATVGTRRRRKTGGWRSECIDPAYPPLAATENASTQDQESRLVETQEEVEEEAGLHDCSEMMETCLEPHNVQTKVHHAPEQPKKRGRPPKQATQKQTAPKQTAPKPAARKQTASKQTSQLSTEGNQPQTQIPDPPCPVRGRMLQTGPHARRVVAAPLKRPWENSRPRARSKSRDRTGGRATQPPPSNSQKHQAPNINNSLNMNDTFDFDCEEAVHMTPFRGGPKADQCSTETAQDPPQEDTPKTNSSLSEDEEEGDSLYIPNSRTCRRQEVHSPPRRARSKRRAALQGANQGKTGHRRTSDIKPQTERDSRRTEAIIDDQTESPDKEGLRVSESFGAGIQPLQSPCTELLPDSPVFVYSENLDLSEYNKATGTADLKDEGPRSPAASDMEEELLLIEDPLCGLPSRSQSLGLERKKPSLKFRRCAGGAVVRSAVGVALTDMTNLSPAARRALPSVQSHPLPGHSPVIRKRRCTAAVDYKEPSISKKLRRGDKFTDTKFLRSPIFKQKSRRSLKRMSSLGKYNESFVGCH</sequence>
<keyword evidence="5" id="KW-0159">Chromosome partition</keyword>
<name>A0AAV6FNN0_9TELE</name>
<dbReference type="InterPro" id="IPR038889">
    <property type="entry name" value="Shugoshin1/2"/>
</dbReference>
<evidence type="ECO:0000313" key="12">
    <source>
        <dbReference type="Proteomes" id="UP000823561"/>
    </source>
</evidence>
<dbReference type="Proteomes" id="UP000823561">
    <property type="component" value="Chromosome 20"/>
</dbReference>
<dbReference type="Pfam" id="PF07557">
    <property type="entry name" value="Shugoshin_C"/>
    <property type="match status" value="1"/>
</dbReference>
<gene>
    <name evidence="11" type="ORF">AALO_G00254910</name>
</gene>
<evidence type="ECO:0000256" key="9">
    <source>
        <dbReference type="SAM" id="MobiDB-lite"/>
    </source>
</evidence>
<feature type="region of interest" description="Disordered" evidence="9">
    <location>
        <begin position="382"/>
        <end position="495"/>
    </location>
</feature>
<evidence type="ECO:0000256" key="5">
    <source>
        <dbReference type="ARBA" id="ARBA00022829"/>
    </source>
</evidence>
<evidence type="ECO:0000256" key="3">
    <source>
        <dbReference type="ARBA" id="ARBA00022454"/>
    </source>
</evidence>
<evidence type="ECO:0000256" key="2">
    <source>
        <dbReference type="ARBA" id="ARBA00010845"/>
    </source>
</evidence>